<dbReference type="InterPro" id="IPR000172">
    <property type="entry name" value="GMC_OxRdtase_N"/>
</dbReference>
<dbReference type="Proteomes" id="UP001149165">
    <property type="component" value="Unassembled WGS sequence"/>
</dbReference>
<keyword evidence="6" id="KW-0285">Flavoprotein</keyword>
<proteinExistence type="inferred from homology"/>
<feature type="domain" description="Glucose-methanol-choline oxidoreductase N-terminal" evidence="7">
    <location>
        <begin position="6"/>
        <end position="318"/>
    </location>
</feature>
<reference evidence="9" key="1">
    <citation type="submission" date="2022-11" db="EMBL/GenBank/DDBJ databases">
        <authorList>
            <person name="Petersen C."/>
        </authorList>
    </citation>
    <scope>NUCLEOTIDE SEQUENCE</scope>
    <source>
        <strain evidence="9">IBT 30069</strain>
    </source>
</reference>
<sequence>MSSEADIIIVGGGTAGLVLAARLSENPDLQVLVLEAGQDQGQDPRVTTPALWSALVATDSSWNFMTTPQAALNGKQIPFPQGRLLGGSSAMNGMAWIANSKANVDTWGALGNPGWNWDIINPYYKKAYTLTLPSEDKCKELGLEYVDSNIHASDGPLQVSFPDALIDPVASAWIESLKGLGYPMKRDPFSGQVCGAYTNAATIDPVTKARSYSANAYYYPAQDRPNLRLITGAQVHKVVLEPLASGDVTATGVEYTLHGSDKKITSKAKQEVIVSAGVYNSPKVLELSGIGSPEVLKKFDIPVLVENPNVGENLQDHTLSGLSFEAQDFIDTKDDMMRGIPEVIGKAMEEYQTKKFGAFTVGGNYSSALLPLADFADSANGATELATVLSLVAPTSPDDFAIELTKYVTSVLQNPNEATGGYFTYPAQADLKGSGTESSSIDAKLPGKYITICVGLLHPLSRGSCHIISAKPEDPPAIDPRYLAHPADLEMLARHTRYIDSIAASEPFSSMLKPGGKRSPGAPADLRTASLDEVKSYVVSAAKSTFHPTSTCAMLPREKGGVVDARLRVWDTKGLRVVDASVIPVIPTGNTQSAVYAIAERAADLIKEDLSKA</sequence>
<evidence type="ECO:0000313" key="9">
    <source>
        <dbReference type="EMBL" id="KAJ5083691.1"/>
    </source>
</evidence>
<dbReference type="OrthoDB" id="269227at2759"/>
<dbReference type="GO" id="GO:0016614">
    <property type="term" value="F:oxidoreductase activity, acting on CH-OH group of donors"/>
    <property type="evidence" value="ECO:0007669"/>
    <property type="project" value="InterPro"/>
</dbReference>
<name>A0A9W9EKU8_9EURO</name>
<gene>
    <name evidence="9" type="ORF">N7456_013118</name>
</gene>
<evidence type="ECO:0000256" key="4">
    <source>
        <dbReference type="ARBA" id="ARBA00022490"/>
    </source>
</evidence>
<organism evidence="9 10">
    <name type="scientific">Penicillium angulare</name>
    <dbReference type="NCBI Taxonomy" id="116970"/>
    <lineage>
        <taxon>Eukaryota</taxon>
        <taxon>Fungi</taxon>
        <taxon>Dikarya</taxon>
        <taxon>Ascomycota</taxon>
        <taxon>Pezizomycotina</taxon>
        <taxon>Eurotiomycetes</taxon>
        <taxon>Eurotiomycetidae</taxon>
        <taxon>Eurotiales</taxon>
        <taxon>Aspergillaceae</taxon>
        <taxon>Penicillium</taxon>
    </lineage>
</organism>
<feature type="binding site" evidence="6">
    <location>
        <position position="235"/>
    </location>
    <ligand>
        <name>FAD</name>
        <dbReference type="ChEBI" id="CHEBI:57692"/>
    </ligand>
</feature>
<feature type="domain" description="Glucose-methanol-choline oxidoreductase C-terminal" evidence="8">
    <location>
        <begin position="459"/>
        <end position="599"/>
    </location>
</feature>
<dbReference type="PIRSF" id="PIRSF000137">
    <property type="entry name" value="Alcohol_oxidase"/>
    <property type="match status" value="1"/>
</dbReference>
<reference evidence="9" key="2">
    <citation type="journal article" date="2023" name="IMA Fungus">
        <title>Comparative genomic study of the Penicillium genus elucidates a diverse pangenome and 15 lateral gene transfer events.</title>
        <authorList>
            <person name="Petersen C."/>
            <person name="Sorensen T."/>
            <person name="Nielsen M.R."/>
            <person name="Sondergaard T.E."/>
            <person name="Sorensen J.L."/>
            <person name="Fitzpatrick D.A."/>
            <person name="Frisvad J.C."/>
            <person name="Nielsen K.L."/>
        </authorList>
    </citation>
    <scope>NUCLEOTIDE SEQUENCE</scope>
    <source>
        <strain evidence="9">IBT 30069</strain>
    </source>
</reference>
<keyword evidence="6" id="KW-0274">FAD</keyword>
<dbReference type="InterPro" id="IPR012132">
    <property type="entry name" value="GMC_OxRdtase"/>
</dbReference>
<evidence type="ECO:0000259" key="8">
    <source>
        <dbReference type="Pfam" id="PF05199"/>
    </source>
</evidence>
<keyword evidence="10" id="KW-1185">Reference proteome</keyword>
<dbReference type="PANTHER" id="PTHR11552:SF210">
    <property type="entry name" value="GLUCOSE-METHANOL-CHOLINE OXIDOREDUCTASE N-TERMINAL DOMAIN-CONTAINING PROTEIN-RELATED"/>
    <property type="match status" value="1"/>
</dbReference>
<comment type="similarity">
    <text evidence="3">Belongs to the GMC oxidoreductase family.</text>
</comment>
<keyword evidence="5" id="KW-0964">Secreted</keyword>
<accession>A0A9W9EKU8</accession>
<keyword evidence="5" id="KW-0134">Cell wall</keyword>
<evidence type="ECO:0000256" key="1">
    <source>
        <dbReference type="ARBA" id="ARBA00004191"/>
    </source>
</evidence>
<dbReference type="Pfam" id="PF00732">
    <property type="entry name" value="GMC_oxred_N"/>
    <property type="match status" value="1"/>
</dbReference>
<evidence type="ECO:0000259" key="7">
    <source>
        <dbReference type="Pfam" id="PF00732"/>
    </source>
</evidence>
<comment type="caution">
    <text evidence="9">The sequence shown here is derived from an EMBL/GenBank/DDBJ whole genome shotgun (WGS) entry which is preliminary data.</text>
</comment>
<dbReference type="PANTHER" id="PTHR11552">
    <property type="entry name" value="GLUCOSE-METHANOL-CHOLINE GMC OXIDOREDUCTASE"/>
    <property type="match status" value="1"/>
</dbReference>
<evidence type="ECO:0000256" key="2">
    <source>
        <dbReference type="ARBA" id="ARBA00004496"/>
    </source>
</evidence>
<dbReference type="Pfam" id="PF05199">
    <property type="entry name" value="GMC_oxred_C"/>
    <property type="match status" value="1"/>
</dbReference>
<comment type="subcellular location">
    <subcellularLocation>
        <location evidence="2">Cytoplasm</location>
    </subcellularLocation>
    <subcellularLocation>
        <location evidence="1">Secreted</location>
        <location evidence="1">Cell wall</location>
    </subcellularLocation>
</comment>
<keyword evidence="4" id="KW-0963">Cytoplasm</keyword>
<dbReference type="GO" id="GO:0005737">
    <property type="term" value="C:cytoplasm"/>
    <property type="evidence" value="ECO:0007669"/>
    <property type="project" value="UniProtKB-SubCell"/>
</dbReference>
<dbReference type="Gene3D" id="3.30.560.10">
    <property type="entry name" value="Glucose Oxidase, domain 3"/>
    <property type="match status" value="1"/>
</dbReference>
<dbReference type="EMBL" id="JAPQKH010000008">
    <property type="protein sequence ID" value="KAJ5083691.1"/>
    <property type="molecule type" value="Genomic_DNA"/>
</dbReference>
<evidence type="ECO:0000256" key="3">
    <source>
        <dbReference type="ARBA" id="ARBA00010790"/>
    </source>
</evidence>
<protein>
    <submittedName>
        <fullName evidence="9">Glucose-methanol-choline oxidoreductase-like protein</fullName>
    </submittedName>
</protein>
<dbReference type="Gene3D" id="3.50.50.60">
    <property type="entry name" value="FAD/NAD(P)-binding domain"/>
    <property type="match status" value="1"/>
</dbReference>
<dbReference type="AlphaFoldDB" id="A0A9W9EKU8"/>
<evidence type="ECO:0000313" key="10">
    <source>
        <dbReference type="Proteomes" id="UP001149165"/>
    </source>
</evidence>
<comment type="cofactor">
    <cofactor evidence="6">
        <name>FAD</name>
        <dbReference type="ChEBI" id="CHEBI:57692"/>
    </cofactor>
</comment>
<dbReference type="SUPFAM" id="SSF51905">
    <property type="entry name" value="FAD/NAD(P)-binding domain"/>
    <property type="match status" value="1"/>
</dbReference>
<dbReference type="InterPro" id="IPR007867">
    <property type="entry name" value="GMC_OxRtase_C"/>
</dbReference>
<evidence type="ECO:0000256" key="6">
    <source>
        <dbReference type="PIRSR" id="PIRSR000137-2"/>
    </source>
</evidence>
<dbReference type="SUPFAM" id="SSF54373">
    <property type="entry name" value="FAD-linked reductases, C-terminal domain"/>
    <property type="match status" value="1"/>
</dbReference>
<evidence type="ECO:0000256" key="5">
    <source>
        <dbReference type="ARBA" id="ARBA00022512"/>
    </source>
</evidence>
<dbReference type="InterPro" id="IPR036188">
    <property type="entry name" value="FAD/NAD-bd_sf"/>
</dbReference>
<dbReference type="GO" id="GO:0050660">
    <property type="term" value="F:flavin adenine dinucleotide binding"/>
    <property type="evidence" value="ECO:0007669"/>
    <property type="project" value="InterPro"/>
</dbReference>